<dbReference type="Proteomes" id="UP001165541">
    <property type="component" value="Unassembled WGS sequence"/>
</dbReference>
<accession>A0ABT0YPG2</accession>
<dbReference type="RefSeq" id="WP_251779058.1">
    <property type="nucleotide sequence ID" value="NZ_JAMKFE010000007.1"/>
</dbReference>
<comment type="caution">
    <text evidence="1">The sequence shown here is derived from an EMBL/GenBank/DDBJ whole genome shotgun (WGS) entry which is preliminary data.</text>
</comment>
<evidence type="ECO:0000313" key="2">
    <source>
        <dbReference type="Proteomes" id="UP001165541"/>
    </source>
</evidence>
<keyword evidence="2" id="KW-1185">Reference proteome</keyword>
<reference evidence="1" key="1">
    <citation type="submission" date="2022-05" db="EMBL/GenBank/DDBJ databases">
        <title>Schlegelella sp. nov., isolated from mangrove soil.</title>
        <authorList>
            <person name="Liu Y."/>
            <person name="Ge X."/>
            <person name="Liu W."/>
        </authorList>
    </citation>
    <scope>NUCLEOTIDE SEQUENCE</scope>
    <source>
        <strain evidence="1">S2-27</strain>
    </source>
</reference>
<organism evidence="1 2">
    <name type="scientific">Caldimonas mangrovi</name>
    <dbReference type="NCBI Taxonomy" id="2944811"/>
    <lineage>
        <taxon>Bacteria</taxon>
        <taxon>Pseudomonadati</taxon>
        <taxon>Pseudomonadota</taxon>
        <taxon>Betaproteobacteria</taxon>
        <taxon>Burkholderiales</taxon>
        <taxon>Sphaerotilaceae</taxon>
        <taxon>Caldimonas</taxon>
    </lineage>
</organism>
<evidence type="ECO:0000313" key="1">
    <source>
        <dbReference type="EMBL" id="MCM5680606.1"/>
    </source>
</evidence>
<sequence length="49" mass="5422">MRTYDKLIATIPARQGAGDLRTCLGVKVQERDGPRRAVARSVSQVIDRP</sequence>
<dbReference type="EMBL" id="JAMKFE010000007">
    <property type="protein sequence ID" value="MCM5680606.1"/>
    <property type="molecule type" value="Genomic_DNA"/>
</dbReference>
<name>A0ABT0YPG2_9BURK</name>
<gene>
    <name evidence="1" type="ORF">M8A51_13820</name>
</gene>
<proteinExistence type="predicted"/>
<protein>
    <submittedName>
        <fullName evidence="1">Uncharacterized protein</fullName>
    </submittedName>
</protein>